<proteinExistence type="inferred from homology"/>
<gene>
    <name evidence="7" type="ordered locus">TPASS_0571</name>
</gene>
<dbReference type="KEGG" id="tpp:TPASS_0571"/>
<evidence type="ECO:0000256" key="5">
    <source>
        <dbReference type="ARBA" id="ARBA00023136"/>
    </source>
</evidence>
<dbReference type="InterPro" id="IPR023353">
    <property type="entry name" value="LemA-like_dom_sf"/>
</dbReference>
<evidence type="ECO:0000256" key="6">
    <source>
        <dbReference type="SAM" id="Phobius"/>
    </source>
</evidence>
<dbReference type="PATRIC" id="fig|455434.6.peg.569"/>
<dbReference type="PANTHER" id="PTHR34478">
    <property type="entry name" value="PROTEIN LEMA"/>
    <property type="match status" value="1"/>
</dbReference>
<reference evidence="7 8" key="1">
    <citation type="journal article" date="2008" name="BMC Microbiol.">
        <title>Complete genome sequence of Treponema pallidum ssp. pallidum strain SS14 determined with oligonucleotide arrays.</title>
        <authorList>
            <person name="Matejkova P."/>
            <person name="Strouhal M."/>
            <person name="Smajs D."/>
            <person name="Norris S.J."/>
            <person name="Palzkill T."/>
            <person name="Petrosino J.F."/>
            <person name="Sodergren E."/>
            <person name="Norton J.E."/>
            <person name="Singh J."/>
            <person name="Richmond T.A."/>
            <person name="Molla M.N."/>
            <person name="Albert T.J."/>
            <person name="Weinstock G.M."/>
        </authorList>
    </citation>
    <scope>NUCLEOTIDE SEQUENCE [LARGE SCALE GENOMIC DNA]</scope>
    <source>
        <strain evidence="7 8">SS14</strain>
    </source>
</reference>
<evidence type="ECO:0000256" key="1">
    <source>
        <dbReference type="ARBA" id="ARBA00004167"/>
    </source>
</evidence>
<dbReference type="Proteomes" id="UP000001202">
    <property type="component" value="Chromosome"/>
</dbReference>
<name>A0A0H3BIN5_TREPS</name>
<evidence type="ECO:0000256" key="4">
    <source>
        <dbReference type="ARBA" id="ARBA00022989"/>
    </source>
</evidence>
<keyword evidence="5 6" id="KW-0472">Membrane</keyword>
<evidence type="ECO:0000256" key="3">
    <source>
        <dbReference type="ARBA" id="ARBA00022692"/>
    </source>
</evidence>
<dbReference type="GO" id="GO:0016020">
    <property type="term" value="C:membrane"/>
    <property type="evidence" value="ECO:0007669"/>
    <property type="project" value="UniProtKB-SubCell"/>
</dbReference>
<dbReference type="Gene3D" id="1.20.1440.20">
    <property type="entry name" value="LemA-like domain"/>
    <property type="match status" value="1"/>
</dbReference>
<dbReference type="AlphaFoldDB" id="A0A0H3BIN5"/>
<organism evidence="7 8">
    <name type="scientific">Treponema pallidum subsp. pallidum (strain SS14)</name>
    <dbReference type="NCBI Taxonomy" id="455434"/>
    <lineage>
        <taxon>Bacteria</taxon>
        <taxon>Pseudomonadati</taxon>
        <taxon>Spirochaetota</taxon>
        <taxon>Spirochaetia</taxon>
        <taxon>Spirochaetales</taxon>
        <taxon>Treponemataceae</taxon>
        <taxon>Treponema</taxon>
    </lineage>
</organism>
<keyword evidence="4 6" id="KW-1133">Transmembrane helix</keyword>
<comment type="subcellular location">
    <subcellularLocation>
        <location evidence="1">Membrane</location>
        <topology evidence="1">Single-pass membrane protein</topology>
    </subcellularLocation>
</comment>
<protein>
    <submittedName>
        <fullName evidence="7">Protein Tp70</fullName>
    </submittedName>
</protein>
<dbReference type="EMBL" id="CP000805">
    <property type="protein sequence ID" value="ACD70992.1"/>
    <property type="molecule type" value="Genomic_DNA"/>
</dbReference>
<evidence type="ECO:0000313" key="7">
    <source>
        <dbReference type="EMBL" id="ACD70992.1"/>
    </source>
</evidence>
<dbReference type="SUPFAM" id="SSF140478">
    <property type="entry name" value="LemA-like"/>
    <property type="match status" value="1"/>
</dbReference>
<evidence type="ECO:0000313" key="8">
    <source>
        <dbReference type="Proteomes" id="UP000001202"/>
    </source>
</evidence>
<evidence type="ECO:0000256" key="2">
    <source>
        <dbReference type="ARBA" id="ARBA00008854"/>
    </source>
</evidence>
<dbReference type="InterPro" id="IPR007156">
    <property type="entry name" value="MamQ_LemA"/>
</dbReference>
<sequence>MGCACLSSFCWARAGVGVSVSKGLRGTLIGVGVSLAFLLVVYRLFAGSYNRMISLDEAVKSAWSQVEAVLQRRLDLIPNLVSTVKGYAEHESDTLKRVAEARSRAGGVMQVGESALSDPEKFARFQRVQAEIGGALGRLLLVSEQYPALRANGSFLALQSQLEGTENRISVERTRYNRAVQEYNAYIRSFPRSAVARWGNFSSRPYFTAHEGAVAAPRVRF</sequence>
<dbReference type="RefSeq" id="WP_012460572.1">
    <property type="nucleotide sequence ID" value="NC_010741.1"/>
</dbReference>
<keyword evidence="3 6" id="KW-0812">Transmembrane</keyword>
<comment type="similarity">
    <text evidence="2">Belongs to the LemA family.</text>
</comment>
<feature type="transmembrane region" description="Helical" evidence="6">
    <location>
        <begin position="24"/>
        <end position="45"/>
    </location>
</feature>
<dbReference type="Pfam" id="PF04011">
    <property type="entry name" value="LemA"/>
    <property type="match status" value="1"/>
</dbReference>
<dbReference type="PANTHER" id="PTHR34478:SF2">
    <property type="entry name" value="MEMBRANE PROTEIN"/>
    <property type="match status" value="1"/>
</dbReference>
<accession>A0A0H3BIN5</accession>